<reference evidence="1" key="1">
    <citation type="submission" date="2022-10" db="EMBL/GenBank/DDBJ databases">
        <title>Culturing micro-colonial fungi from biological soil crusts in the Mojave desert and describing Neophaeococcomyces mojavensis, and introducing the new genera and species Taxawa tesnikishii.</title>
        <authorList>
            <person name="Kurbessoian T."/>
            <person name="Stajich J.E."/>
        </authorList>
    </citation>
    <scope>NUCLEOTIDE SEQUENCE</scope>
    <source>
        <strain evidence="1">JES_112</strain>
    </source>
</reference>
<dbReference type="Proteomes" id="UP001172386">
    <property type="component" value="Unassembled WGS sequence"/>
</dbReference>
<evidence type="ECO:0000313" key="1">
    <source>
        <dbReference type="EMBL" id="KAJ9652381.1"/>
    </source>
</evidence>
<name>A0ACC2ZXT5_9EURO</name>
<gene>
    <name evidence="1" type="ORF">H2198_008350</name>
</gene>
<evidence type="ECO:0000313" key="2">
    <source>
        <dbReference type="Proteomes" id="UP001172386"/>
    </source>
</evidence>
<comment type="caution">
    <text evidence="1">The sequence shown here is derived from an EMBL/GenBank/DDBJ whole genome shotgun (WGS) entry which is preliminary data.</text>
</comment>
<keyword evidence="2" id="KW-1185">Reference proteome</keyword>
<accession>A0ACC2ZXT5</accession>
<sequence>MSTDWSVRSRKRQPTSAIPAPRKRARLNDAMPTATRSAPQERLRHQQTLTQIDFVKSSSFEKADNNPTELEPLPTTNVRANWSTRRTPAQARSGSSRKRSIKKNPTLTHFESAKSGFLGKPDDGDLTKLEPLSDTNRPPRRVKKRDSTLTQMDFFSNRDEDDETFDDSMLEQDSGEMAMWLALPAFDGTHDTPAKPAPKTQAQSSRRRSDQVSIGRSHDMKEEKREERQQNQSRKRRKLDNSTAPDIANRRRSGRLAAASASKEVAPGLSVEERAANQSLVNKENASATRPVLEIADSTDFLEPSQGRLQPSTTHSPRGKTNIPAKKPVLEIQETVFFEPGPERSRQTPMYLPVTPSKPKDRIPSSQSPESIILSTQKSKRRPLAELSTNVQLSPSKPVKLSPMKSSVRKSPKRKVCVLKIPSKATLPRQARIEDSQHDVYSLQPTSSVDRSHNTINAEKIDKGSPSTPSPARTPGPAAREFDVDVAIEPSPTPKQTMDTQKSLPDIVELLGFSSPQSKKTVSMPSDPPKSLQEAPPQVVSGLASAEQRDHGTAVANNRVVCLDNEPVNMIPELGEVTTDELSDLGSPIPNETQFDRKLFERILSPTAPSQEETVRRRKEISPPMLMSSKTSIPATTLCKTPLPTPRLIHTSPTRSVGRPNSSRETASPINTTAVRTQSTQERPLSNVEIARVPLKDVVLSDKHQSSSPLLPPPPLPASFTQKSVHPASMPHPSQVSTQAPSQGYWMSSAPQSVLLPREAEVERITIKDSSSVPARLSQYQRHNTQDNDNDLVDLSDQEDDLDLDPASFRPPLHLTKHLTIDTEATTVIADESLTQTPTQKPQTRTSLLKRKSTTQSSPIILNATTRSQRDARLEVIALTSSSSSPLRPQRQLGQAAKPNKDTHTPTPRPQKRKRDITPTHSTSSKRSRTVSTIHLTPQKPAQVSAAHVPSPANRFLSSPTSSSIASTPSPRPLKRRYSPIPGFDNETQSDFTQGGHVTAAHVHRMREDGLLPPDFVPKPYKAKNWKVSSKKPRNRR</sequence>
<organism evidence="1 2">
    <name type="scientific">Neophaeococcomyces mojaviensis</name>
    <dbReference type="NCBI Taxonomy" id="3383035"/>
    <lineage>
        <taxon>Eukaryota</taxon>
        <taxon>Fungi</taxon>
        <taxon>Dikarya</taxon>
        <taxon>Ascomycota</taxon>
        <taxon>Pezizomycotina</taxon>
        <taxon>Eurotiomycetes</taxon>
        <taxon>Chaetothyriomycetidae</taxon>
        <taxon>Chaetothyriales</taxon>
        <taxon>Chaetothyriales incertae sedis</taxon>
        <taxon>Neophaeococcomyces</taxon>
    </lineage>
</organism>
<protein>
    <submittedName>
        <fullName evidence="1">Uncharacterized protein</fullName>
    </submittedName>
</protein>
<dbReference type="EMBL" id="JAPDRQ010000201">
    <property type="protein sequence ID" value="KAJ9652381.1"/>
    <property type="molecule type" value="Genomic_DNA"/>
</dbReference>
<proteinExistence type="predicted"/>